<keyword evidence="1 2" id="KW-0238">DNA-binding</keyword>
<dbReference type="AlphaFoldDB" id="A0A2M9BZK7"/>
<dbReference type="SUPFAM" id="SSF50249">
    <property type="entry name" value="Nucleic acid-binding proteins"/>
    <property type="match status" value="1"/>
</dbReference>
<reference evidence="4 5" key="1">
    <citation type="submission" date="2017-11" db="EMBL/GenBank/DDBJ databases">
        <title>Genomic Encyclopedia of Archaeal and Bacterial Type Strains, Phase II (KMG-II): From Individual Species to Whole Genera.</title>
        <authorList>
            <person name="Goeker M."/>
        </authorList>
    </citation>
    <scope>NUCLEOTIDE SEQUENCE [LARGE SCALE GENOMIC DNA]</scope>
    <source>
        <strain evidence="4 5">DSM 25625</strain>
    </source>
</reference>
<comment type="caution">
    <text evidence="4">The sequence shown here is derived from an EMBL/GenBank/DDBJ whole genome shotgun (WGS) entry which is preliminary data.</text>
</comment>
<evidence type="ECO:0000313" key="4">
    <source>
        <dbReference type="EMBL" id="PJJ63512.1"/>
    </source>
</evidence>
<dbReference type="OrthoDB" id="4427276at2"/>
<evidence type="ECO:0000256" key="3">
    <source>
        <dbReference type="SAM" id="MobiDB-lite"/>
    </source>
</evidence>
<sequence>MTDTMTLTGVVATTPRHIVTSAGLAITSFRLASTQRRFDRSSNRWVDGDTNWYTVTSFRQLAFNAATSVDKGDRIVAVGKLRIRDWQAPERSGTTVELEAETIGHDLLWGTTSVTRTIASSPVVSAASAVQAPRSDEGEQPQTEADEQRGGREPGARDDGARGDGDGHDDGGREHDGDRDPRYRQELADGDVPVPF</sequence>
<dbReference type="CDD" id="cd04496">
    <property type="entry name" value="SSB_OBF"/>
    <property type="match status" value="1"/>
</dbReference>
<dbReference type="InterPro" id="IPR012340">
    <property type="entry name" value="NA-bd_OB-fold"/>
</dbReference>
<evidence type="ECO:0000256" key="2">
    <source>
        <dbReference type="PROSITE-ProRule" id="PRU00252"/>
    </source>
</evidence>
<dbReference type="EMBL" id="PGFB01000002">
    <property type="protein sequence ID" value="PJJ63512.1"/>
    <property type="molecule type" value="Genomic_DNA"/>
</dbReference>
<feature type="region of interest" description="Disordered" evidence="3">
    <location>
        <begin position="125"/>
        <end position="196"/>
    </location>
</feature>
<gene>
    <name evidence="4" type="ORF">CLV54_1180</name>
</gene>
<dbReference type="InterPro" id="IPR000424">
    <property type="entry name" value="Primosome_PriB/ssb"/>
</dbReference>
<proteinExistence type="predicted"/>
<evidence type="ECO:0000256" key="1">
    <source>
        <dbReference type="ARBA" id="ARBA00023125"/>
    </source>
</evidence>
<evidence type="ECO:0000313" key="5">
    <source>
        <dbReference type="Proteomes" id="UP000230161"/>
    </source>
</evidence>
<dbReference type="Pfam" id="PF00436">
    <property type="entry name" value="SSB"/>
    <property type="match status" value="1"/>
</dbReference>
<dbReference type="Gene3D" id="2.40.50.140">
    <property type="entry name" value="Nucleic acid-binding proteins"/>
    <property type="match status" value="1"/>
</dbReference>
<protein>
    <submittedName>
        <fullName evidence="4">Single-strand DNA-binding protein</fullName>
    </submittedName>
</protein>
<name>A0A2M9BZK7_9MICO</name>
<dbReference type="PROSITE" id="PS50935">
    <property type="entry name" value="SSB"/>
    <property type="match status" value="1"/>
</dbReference>
<dbReference type="Proteomes" id="UP000230161">
    <property type="component" value="Unassembled WGS sequence"/>
</dbReference>
<dbReference type="GO" id="GO:0003697">
    <property type="term" value="F:single-stranded DNA binding"/>
    <property type="evidence" value="ECO:0007669"/>
    <property type="project" value="InterPro"/>
</dbReference>
<keyword evidence="5" id="KW-1185">Reference proteome</keyword>
<feature type="compositionally biased region" description="Basic and acidic residues" evidence="3">
    <location>
        <begin position="146"/>
        <end position="187"/>
    </location>
</feature>
<accession>A0A2M9BZK7</accession>
<organism evidence="4 5">
    <name type="scientific">Compostimonas suwonensis</name>
    <dbReference type="NCBI Taxonomy" id="1048394"/>
    <lineage>
        <taxon>Bacteria</taxon>
        <taxon>Bacillati</taxon>
        <taxon>Actinomycetota</taxon>
        <taxon>Actinomycetes</taxon>
        <taxon>Micrococcales</taxon>
        <taxon>Microbacteriaceae</taxon>
        <taxon>Compostimonas</taxon>
    </lineage>
</organism>
<dbReference type="RefSeq" id="WP_100344002.1">
    <property type="nucleotide sequence ID" value="NZ_PGFB01000002.1"/>
</dbReference>